<proteinExistence type="predicted"/>
<protein>
    <recommendedName>
        <fullName evidence="3">Tetratricopeptide repeat protein</fullName>
    </recommendedName>
</protein>
<sequence>MQALGNVISHCYKLRKQPQYLEYGAALTQRFINGYQLLNKIGDNVAAKSLPHMHLATLLTDSGQFQQAVSVCQHALEHQLTDGTVTGFEGRIKRIEKAQTKV</sequence>
<gene>
    <name evidence="1" type="ORF">G3R48_09260</name>
</gene>
<keyword evidence="2" id="KW-1185">Reference proteome</keyword>
<dbReference type="Proteomes" id="UP000811844">
    <property type="component" value="Unassembled WGS sequence"/>
</dbReference>
<accession>A0ABS5I2C7</accession>
<reference evidence="1 2" key="1">
    <citation type="submission" date="2020-02" db="EMBL/GenBank/DDBJ databases">
        <title>Shewanella WXL01 sp. nov., a marine bacterium isolated from green algae in Luhuitou Fringing Reef (Northern South China Sea).</title>
        <authorList>
            <person name="Wang X."/>
        </authorList>
    </citation>
    <scope>NUCLEOTIDE SEQUENCE [LARGE SCALE GENOMIC DNA]</scope>
    <source>
        <strain evidence="1 2">MCCC 1A01895</strain>
    </source>
</reference>
<dbReference type="EMBL" id="JAAIKR010000007">
    <property type="protein sequence ID" value="MBR9728168.1"/>
    <property type="molecule type" value="Genomic_DNA"/>
</dbReference>
<evidence type="ECO:0000313" key="2">
    <source>
        <dbReference type="Proteomes" id="UP000811844"/>
    </source>
</evidence>
<name>A0ABS5I2C7_9GAMM</name>
<evidence type="ECO:0008006" key="3">
    <source>
        <dbReference type="Google" id="ProtNLM"/>
    </source>
</evidence>
<organism evidence="1 2">
    <name type="scientific">Shewanella intestini</name>
    <dbReference type="NCBI Taxonomy" id="2017544"/>
    <lineage>
        <taxon>Bacteria</taxon>
        <taxon>Pseudomonadati</taxon>
        <taxon>Pseudomonadota</taxon>
        <taxon>Gammaproteobacteria</taxon>
        <taxon>Alteromonadales</taxon>
        <taxon>Shewanellaceae</taxon>
        <taxon>Shewanella</taxon>
    </lineage>
</organism>
<comment type="caution">
    <text evidence="1">The sequence shown here is derived from an EMBL/GenBank/DDBJ whole genome shotgun (WGS) entry which is preliminary data.</text>
</comment>
<evidence type="ECO:0000313" key="1">
    <source>
        <dbReference type="EMBL" id="MBR9728168.1"/>
    </source>
</evidence>